<dbReference type="InterPro" id="IPR017932">
    <property type="entry name" value="GATase_2_dom"/>
</dbReference>
<evidence type="ECO:0000256" key="5">
    <source>
        <dbReference type="ARBA" id="ARBA00022679"/>
    </source>
</evidence>
<evidence type="ECO:0000259" key="7">
    <source>
        <dbReference type="PROSITE" id="PS51278"/>
    </source>
</evidence>
<keyword evidence="5" id="KW-0808">Transferase</keyword>
<comment type="catalytic activity">
    <reaction evidence="1">
        <text>D-fructose 6-phosphate + L-glutamine = D-glucosamine 6-phosphate + L-glutamate</text>
        <dbReference type="Rhea" id="RHEA:13237"/>
        <dbReference type="ChEBI" id="CHEBI:29985"/>
        <dbReference type="ChEBI" id="CHEBI:58359"/>
        <dbReference type="ChEBI" id="CHEBI:58725"/>
        <dbReference type="ChEBI" id="CHEBI:61527"/>
        <dbReference type="EC" id="2.6.1.16"/>
    </reaction>
</comment>
<evidence type="ECO:0000256" key="3">
    <source>
        <dbReference type="ARBA" id="ARBA00016090"/>
    </source>
</evidence>
<feature type="domain" description="Glutamine amidotransferase type-2" evidence="7">
    <location>
        <begin position="2"/>
        <end position="93"/>
    </location>
</feature>
<dbReference type="EC" id="2.6.1.16" evidence="2"/>
<dbReference type="PANTHER" id="PTHR10937">
    <property type="entry name" value="GLUCOSAMINE--FRUCTOSE-6-PHOSPHATE AMINOTRANSFERASE, ISOMERIZING"/>
    <property type="match status" value="1"/>
</dbReference>
<dbReference type="GO" id="GO:0004360">
    <property type="term" value="F:glutamine-fructose-6-phosphate transaminase (isomerizing) activity"/>
    <property type="evidence" value="ECO:0007669"/>
    <property type="project" value="UniProtKB-EC"/>
</dbReference>
<keyword evidence="6" id="KW-0315">Glutamine amidotransferase</keyword>
<dbReference type="GO" id="GO:0006487">
    <property type="term" value="P:protein N-linked glycosylation"/>
    <property type="evidence" value="ECO:0007669"/>
    <property type="project" value="TreeGrafter"/>
</dbReference>
<evidence type="ECO:0000313" key="8">
    <source>
        <dbReference type="EMBL" id="UTG76089.1"/>
    </source>
</evidence>
<organism evidence="8 9">
    <name type="scientific">Neisseria subflava</name>
    <dbReference type="NCBI Taxonomy" id="28449"/>
    <lineage>
        <taxon>Bacteria</taxon>
        <taxon>Pseudomonadati</taxon>
        <taxon>Pseudomonadota</taxon>
        <taxon>Betaproteobacteria</taxon>
        <taxon>Neisseriales</taxon>
        <taxon>Neisseriaceae</taxon>
        <taxon>Neisseria</taxon>
    </lineage>
</organism>
<name>A0A9X9I5Y3_NEISU</name>
<dbReference type="Proteomes" id="UP001057336">
    <property type="component" value="Chromosome"/>
</dbReference>
<keyword evidence="4" id="KW-0032">Aminotransferase</keyword>
<evidence type="ECO:0000313" key="9">
    <source>
        <dbReference type="Proteomes" id="UP001057336"/>
    </source>
</evidence>
<dbReference type="PANTHER" id="PTHR10937:SF0">
    <property type="entry name" value="GLUTAMINE--FRUCTOSE-6-PHOSPHATE TRANSAMINASE (ISOMERIZING)"/>
    <property type="match status" value="1"/>
</dbReference>
<proteinExistence type="predicted"/>
<dbReference type="EMBL" id="CP073118">
    <property type="protein sequence ID" value="UTG76089.1"/>
    <property type="molecule type" value="Genomic_DNA"/>
</dbReference>
<reference evidence="8" key="1">
    <citation type="submission" date="2021-04" db="EMBL/GenBank/DDBJ databases">
        <title>Characterizing Neisseria spp. as novel respiratory pathobionts in bronchiectasis.</title>
        <authorList>
            <person name="Li L."/>
            <person name="Mac Aogain M."/>
            <person name="Xu T."/>
            <person name="Jaggi T.K."/>
            <person name="Chan L.Y."/>
            <person name="Keir H.R."/>
            <person name="Dicker A.J."/>
            <person name="Qu J."/>
            <person name="Liu Y."/>
            <person name="Chen H.S."/>
            <person name="Koh M.S."/>
            <person name="Ong T.H."/>
            <person name="Lim A.Y.H."/>
            <person name="Abisheganaden J."/>
            <person name="Low T.B."/>
            <person name="Oliver B.G."/>
            <person name="Tan N.S."/>
            <person name="Fang M."/>
            <person name="Chalmers J.D."/>
            <person name="Chotirmall S.H."/>
        </authorList>
    </citation>
    <scope>NUCLEOTIDE SEQUENCE</scope>
    <source>
        <strain evidence="8">CG0073</strain>
    </source>
</reference>
<evidence type="ECO:0000256" key="2">
    <source>
        <dbReference type="ARBA" id="ARBA00012916"/>
    </source>
</evidence>
<dbReference type="PROSITE" id="PS51278">
    <property type="entry name" value="GATASE_TYPE_2"/>
    <property type="match status" value="1"/>
</dbReference>
<dbReference type="InterPro" id="IPR029055">
    <property type="entry name" value="Ntn_hydrolases_N"/>
</dbReference>
<sequence length="93" mass="10126">MCGIVGAIRANHNVVDFLTDGLKRLEYRGYDSSGIAVNMDGKIKRVRRVGRVQLMEDAAREKGVFGHIGIGHTRWATHGGVTEPNAHPTFPAA</sequence>
<dbReference type="GO" id="GO:0006047">
    <property type="term" value="P:UDP-N-acetylglucosamine metabolic process"/>
    <property type="evidence" value="ECO:0007669"/>
    <property type="project" value="TreeGrafter"/>
</dbReference>
<dbReference type="GO" id="GO:0006002">
    <property type="term" value="P:fructose 6-phosphate metabolic process"/>
    <property type="evidence" value="ECO:0007669"/>
    <property type="project" value="TreeGrafter"/>
</dbReference>
<evidence type="ECO:0000256" key="4">
    <source>
        <dbReference type="ARBA" id="ARBA00022576"/>
    </source>
</evidence>
<protein>
    <recommendedName>
        <fullName evidence="3">Glutamine--fructose-6-phosphate aminotransferase [isomerizing]</fullName>
        <ecNumber evidence="2">2.6.1.16</ecNumber>
    </recommendedName>
</protein>
<accession>A0A9X9I5Y3</accession>
<dbReference type="Gene3D" id="3.60.20.10">
    <property type="entry name" value="Glutamine Phosphoribosylpyrophosphate, subunit 1, domain 1"/>
    <property type="match status" value="1"/>
</dbReference>
<dbReference type="SUPFAM" id="SSF56235">
    <property type="entry name" value="N-terminal nucleophile aminohydrolases (Ntn hydrolases)"/>
    <property type="match status" value="1"/>
</dbReference>
<dbReference type="AlphaFoldDB" id="A0A9X9I5Y3"/>
<evidence type="ECO:0000256" key="6">
    <source>
        <dbReference type="ARBA" id="ARBA00022962"/>
    </source>
</evidence>
<evidence type="ECO:0000256" key="1">
    <source>
        <dbReference type="ARBA" id="ARBA00001031"/>
    </source>
</evidence>
<gene>
    <name evidence="8" type="ORF">KCG53_04085</name>
</gene>
<dbReference type="GO" id="GO:0005829">
    <property type="term" value="C:cytosol"/>
    <property type="evidence" value="ECO:0007669"/>
    <property type="project" value="TreeGrafter"/>
</dbReference>